<dbReference type="AlphaFoldDB" id="A0A2N9FL28"/>
<organism evidence="2">
    <name type="scientific">Fagus sylvatica</name>
    <name type="common">Beechnut</name>
    <dbReference type="NCBI Taxonomy" id="28930"/>
    <lineage>
        <taxon>Eukaryota</taxon>
        <taxon>Viridiplantae</taxon>
        <taxon>Streptophyta</taxon>
        <taxon>Embryophyta</taxon>
        <taxon>Tracheophyta</taxon>
        <taxon>Spermatophyta</taxon>
        <taxon>Magnoliopsida</taxon>
        <taxon>eudicotyledons</taxon>
        <taxon>Gunneridae</taxon>
        <taxon>Pentapetalae</taxon>
        <taxon>rosids</taxon>
        <taxon>fabids</taxon>
        <taxon>Fagales</taxon>
        <taxon>Fagaceae</taxon>
        <taxon>Fagus</taxon>
    </lineage>
</organism>
<sequence length="102" mass="11472">MPSKEEVEACFKEWEKASESDKRKVFIDFMTKKVNLNKVDNSMLITGIVTPPAAMAAKRAGENVTQLKVIKAIPDVLFVPSVTVLALIFVKVSRRMFMRKIA</sequence>
<feature type="transmembrane region" description="Helical" evidence="1">
    <location>
        <begin position="72"/>
        <end position="90"/>
    </location>
</feature>
<dbReference type="PANTHER" id="PTHR37754:SF1">
    <property type="entry name" value="CALCIUM ION-BINDING PROTEIN"/>
    <property type="match status" value="1"/>
</dbReference>
<evidence type="ECO:0000313" key="2">
    <source>
        <dbReference type="EMBL" id="SPC91486.1"/>
    </source>
</evidence>
<keyword evidence="1" id="KW-1133">Transmembrane helix</keyword>
<keyword evidence="1" id="KW-0812">Transmembrane</keyword>
<dbReference type="PANTHER" id="PTHR37754">
    <property type="entry name" value="CALCIUM ION-BINDING PROTEIN"/>
    <property type="match status" value="1"/>
</dbReference>
<proteinExistence type="predicted"/>
<keyword evidence="1" id="KW-0472">Membrane</keyword>
<evidence type="ECO:0000256" key="1">
    <source>
        <dbReference type="SAM" id="Phobius"/>
    </source>
</evidence>
<name>A0A2N9FL28_FAGSY</name>
<gene>
    <name evidence="2" type="ORF">FSB_LOCUS19368</name>
</gene>
<dbReference type="EMBL" id="OIVN01001225">
    <property type="protein sequence ID" value="SPC91486.1"/>
    <property type="molecule type" value="Genomic_DNA"/>
</dbReference>
<protein>
    <submittedName>
        <fullName evidence="2">Uncharacterized protein</fullName>
    </submittedName>
</protein>
<reference evidence="2" key="1">
    <citation type="submission" date="2018-02" db="EMBL/GenBank/DDBJ databases">
        <authorList>
            <person name="Cohen D.B."/>
            <person name="Kent A.D."/>
        </authorList>
    </citation>
    <scope>NUCLEOTIDE SEQUENCE</scope>
</reference>
<accession>A0A2N9FL28</accession>